<sequence length="29" mass="3359">MDAKYEEKTFESYFNNELDRKGSSLISVG</sequence>
<dbReference type="EMBL" id="FNCI01000002">
    <property type="protein sequence ID" value="SDF88006.1"/>
    <property type="molecule type" value="Genomic_DNA"/>
</dbReference>
<proteinExistence type="predicted"/>
<evidence type="ECO:0000313" key="1">
    <source>
        <dbReference type="EMBL" id="SDF88006.1"/>
    </source>
</evidence>
<dbReference type="Proteomes" id="UP000198641">
    <property type="component" value="Unassembled WGS sequence"/>
</dbReference>
<dbReference type="AlphaFoldDB" id="A0A1G7PP61"/>
<gene>
    <name evidence="1" type="ORF">SAMN05216571_102426</name>
</gene>
<protein>
    <submittedName>
        <fullName evidence="1">Uncharacterized protein</fullName>
    </submittedName>
</protein>
<reference evidence="1 2" key="1">
    <citation type="submission" date="2016-10" db="EMBL/GenBank/DDBJ databases">
        <authorList>
            <person name="de Groot N.N."/>
        </authorList>
    </citation>
    <scope>NUCLEOTIDE SEQUENCE [LARGE SCALE GENOMIC DNA]</scope>
    <source>
        <strain evidence="1 2">BH539</strain>
    </source>
</reference>
<organism evidence="1 2">
    <name type="scientific">Onishia taeanensis</name>
    <dbReference type="NCBI Taxonomy" id="284577"/>
    <lineage>
        <taxon>Bacteria</taxon>
        <taxon>Pseudomonadati</taxon>
        <taxon>Pseudomonadota</taxon>
        <taxon>Gammaproteobacteria</taxon>
        <taxon>Oceanospirillales</taxon>
        <taxon>Halomonadaceae</taxon>
        <taxon>Onishia</taxon>
    </lineage>
</organism>
<name>A0A1G7PP61_9GAMM</name>
<evidence type="ECO:0000313" key="2">
    <source>
        <dbReference type="Proteomes" id="UP000198641"/>
    </source>
</evidence>
<keyword evidence="2" id="KW-1185">Reference proteome</keyword>
<accession>A0A1G7PP61</accession>